<dbReference type="Proteomes" id="UP000645462">
    <property type="component" value="Unassembled WGS sequence"/>
</dbReference>
<name>A0ABQ1KF65_9RHOB</name>
<reference evidence="2" key="1">
    <citation type="journal article" date="2019" name="Int. J. Syst. Evol. Microbiol.">
        <title>The Global Catalogue of Microorganisms (GCM) 10K type strain sequencing project: providing services to taxonomists for standard genome sequencing and annotation.</title>
        <authorList>
            <consortium name="The Broad Institute Genomics Platform"/>
            <consortium name="The Broad Institute Genome Sequencing Center for Infectious Disease"/>
            <person name="Wu L."/>
            <person name="Ma J."/>
        </authorList>
    </citation>
    <scope>NUCLEOTIDE SEQUENCE [LARGE SCALE GENOMIC DNA]</scope>
    <source>
        <strain evidence="2">CGMCC 1.12478</strain>
    </source>
</reference>
<dbReference type="RefSeq" id="WP_188481244.1">
    <property type="nucleotide sequence ID" value="NZ_BMFC01000002.1"/>
</dbReference>
<comment type="caution">
    <text evidence="1">The sequence shown here is derived from an EMBL/GenBank/DDBJ whole genome shotgun (WGS) entry which is preliminary data.</text>
</comment>
<dbReference type="Pfam" id="PF07310">
    <property type="entry name" value="PAS_5"/>
    <property type="match status" value="1"/>
</dbReference>
<organism evidence="1 2">
    <name type="scientific">Marivita lacus</name>
    <dbReference type="NCBI Taxonomy" id="1323742"/>
    <lineage>
        <taxon>Bacteria</taxon>
        <taxon>Pseudomonadati</taxon>
        <taxon>Pseudomonadota</taxon>
        <taxon>Alphaproteobacteria</taxon>
        <taxon>Rhodobacterales</taxon>
        <taxon>Roseobacteraceae</taxon>
        <taxon>Marivita</taxon>
    </lineage>
</organism>
<accession>A0ABQ1KF65</accession>
<dbReference type="EMBL" id="BMFC01000002">
    <property type="protein sequence ID" value="GGB98256.1"/>
    <property type="molecule type" value="Genomic_DNA"/>
</dbReference>
<evidence type="ECO:0000313" key="2">
    <source>
        <dbReference type="Proteomes" id="UP000645462"/>
    </source>
</evidence>
<dbReference type="InterPro" id="IPR009922">
    <property type="entry name" value="DUF1457"/>
</dbReference>
<gene>
    <name evidence="1" type="ORF">GCM10011363_13610</name>
</gene>
<proteinExistence type="predicted"/>
<sequence length="187" mass="20037">MIITSLTPHVLNRHAARALGILDACWRGLAAQGDVPLWSRVDPADIQDALDHAFLAERYGQSHARIRVAGGSVAEMTGGDCAGLPLSLMFRPEDRPAFNEALRTACDSRCPIELDLSVAKQDVAARMVLYPLRAESGRITQLLGGLAPIGETVAAPCRFGLVAIRATTPPVMAPARRSHLRLVVNNA</sequence>
<keyword evidence="2" id="KW-1185">Reference proteome</keyword>
<protein>
    <recommendedName>
        <fullName evidence="3">PAS domain-containing protein</fullName>
    </recommendedName>
</protein>
<evidence type="ECO:0008006" key="3">
    <source>
        <dbReference type="Google" id="ProtNLM"/>
    </source>
</evidence>
<evidence type="ECO:0000313" key="1">
    <source>
        <dbReference type="EMBL" id="GGB98256.1"/>
    </source>
</evidence>